<accession>A0A068S6G9</accession>
<feature type="binding site" description="axial binding residue" evidence="5">
    <location>
        <position position="473"/>
    </location>
    <ligand>
        <name>heme</name>
        <dbReference type="ChEBI" id="CHEBI:30413"/>
    </ligand>
    <ligandPart>
        <name>Fe</name>
        <dbReference type="ChEBI" id="CHEBI:18248"/>
    </ligandPart>
</feature>
<keyword evidence="8" id="KW-1185">Reference proteome</keyword>
<dbReference type="PRINTS" id="PR00463">
    <property type="entry name" value="EP450I"/>
</dbReference>
<dbReference type="GO" id="GO:0020037">
    <property type="term" value="F:heme binding"/>
    <property type="evidence" value="ECO:0007669"/>
    <property type="project" value="InterPro"/>
</dbReference>
<dbReference type="EMBL" id="CBTN010000046">
    <property type="protein sequence ID" value="CDH57422.1"/>
    <property type="molecule type" value="Genomic_DNA"/>
</dbReference>
<dbReference type="PRINTS" id="PR00385">
    <property type="entry name" value="P450"/>
</dbReference>
<evidence type="ECO:0000256" key="2">
    <source>
        <dbReference type="ARBA" id="ARBA00010617"/>
    </source>
</evidence>
<proteinExistence type="inferred from homology"/>
<dbReference type="InterPro" id="IPR002401">
    <property type="entry name" value="Cyt_P450_E_grp-I"/>
</dbReference>
<evidence type="ECO:0000313" key="8">
    <source>
        <dbReference type="Proteomes" id="UP000027586"/>
    </source>
</evidence>
<evidence type="ECO:0000256" key="5">
    <source>
        <dbReference type="PIRSR" id="PIRSR602401-1"/>
    </source>
</evidence>
<dbReference type="GO" id="GO:0016705">
    <property type="term" value="F:oxidoreductase activity, acting on paired donors, with incorporation or reduction of molecular oxygen"/>
    <property type="evidence" value="ECO:0007669"/>
    <property type="project" value="InterPro"/>
</dbReference>
<dbReference type="PANTHER" id="PTHR24305:SF166">
    <property type="entry name" value="CYTOCHROME P450 12A4, MITOCHONDRIAL-RELATED"/>
    <property type="match status" value="1"/>
</dbReference>
<dbReference type="PROSITE" id="PS00086">
    <property type="entry name" value="CYTOCHROME_P450"/>
    <property type="match status" value="1"/>
</dbReference>
<keyword evidence="3 5" id="KW-0479">Metal-binding</keyword>
<sequence>MNQDTAFRQSLQLVAQRMIDLFGNRQNALHQISKAALVSAITYYLVLKTFDAFFGPLRNIPGPFKFKFMDVVYASKAPGKANIACVDSWRYFKNLQKTYGQVVRVGPRHILIADKDMLRQVLLKDDLPKGPLYERLNRSNDDNAGTVFSTTDKTFHKKRRRVVSPAFSTKYINSLEHYMADILESFIKRIDNDIENSFDPHTGYGTVDIWILLQYLALDVIAETAFGGTFHLLDGGDHIVPQVVSQNMKLASHIASHPFLGRLSLLFSARRLLAANVQLQEFMKKLIVGRIESGEAGRRNDILQFLIDTQQNADESLTANAIAEETVLFLIAGSETTSNSTGFAIIQLIKNPHVFKKLRDEIDAVPMNDDQKFFTHAQIQKLPYLNAVINETLRMDSIAANGLQRRADRDMVLGGRLFIPKGTIVHCNVYDAHLNPNYWPEPEKFDPERWLEGSSTPPDMDAYFPFSIGSRNCIGKTFALQEMRLSIALLVKMFDFSATKQELEDAQDRSSFITLGVHKNSFMVQIKRRQQQ</sequence>
<dbReference type="PANTHER" id="PTHR24305">
    <property type="entry name" value="CYTOCHROME P450"/>
    <property type="match status" value="1"/>
</dbReference>
<keyword evidence="6" id="KW-0560">Oxidoreductase</keyword>
<dbReference type="InterPro" id="IPR001128">
    <property type="entry name" value="Cyt_P450"/>
</dbReference>
<name>A0A068S6G9_9FUNG</name>
<dbReference type="GO" id="GO:0005506">
    <property type="term" value="F:iron ion binding"/>
    <property type="evidence" value="ECO:0007669"/>
    <property type="project" value="InterPro"/>
</dbReference>
<comment type="cofactor">
    <cofactor evidence="1 5">
        <name>heme</name>
        <dbReference type="ChEBI" id="CHEBI:30413"/>
    </cofactor>
</comment>
<evidence type="ECO:0000256" key="6">
    <source>
        <dbReference type="RuleBase" id="RU000461"/>
    </source>
</evidence>
<organism evidence="7 8">
    <name type="scientific">Lichtheimia corymbifera JMRC:FSU:9682</name>
    <dbReference type="NCBI Taxonomy" id="1263082"/>
    <lineage>
        <taxon>Eukaryota</taxon>
        <taxon>Fungi</taxon>
        <taxon>Fungi incertae sedis</taxon>
        <taxon>Mucoromycota</taxon>
        <taxon>Mucoromycotina</taxon>
        <taxon>Mucoromycetes</taxon>
        <taxon>Mucorales</taxon>
        <taxon>Lichtheimiaceae</taxon>
        <taxon>Lichtheimia</taxon>
    </lineage>
</organism>
<dbReference type="InterPro" id="IPR036396">
    <property type="entry name" value="Cyt_P450_sf"/>
</dbReference>
<dbReference type="Gene3D" id="1.10.630.10">
    <property type="entry name" value="Cytochrome P450"/>
    <property type="match status" value="1"/>
</dbReference>
<dbReference type="OrthoDB" id="1470350at2759"/>
<dbReference type="GO" id="GO:0004497">
    <property type="term" value="F:monooxygenase activity"/>
    <property type="evidence" value="ECO:0007669"/>
    <property type="project" value="UniProtKB-KW"/>
</dbReference>
<protein>
    <submittedName>
        <fullName evidence="7">Cytochrome p450</fullName>
    </submittedName>
</protein>
<evidence type="ECO:0000313" key="7">
    <source>
        <dbReference type="EMBL" id="CDH57422.1"/>
    </source>
</evidence>
<dbReference type="SUPFAM" id="SSF48264">
    <property type="entry name" value="Cytochrome P450"/>
    <property type="match status" value="1"/>
</dbReference>
<dbReference type="InterPro" id="IPR050121">
    <property type="entry name" value="Cytochrome_P450_monoxygenase"/>
</dbReference>
<dbReference type="InterPro" id="IPR017972">
    <property type="entry name" value="Cyt_P450_CS"/>
</dbReference>
<evidence type="ECO:0000256" key="4">
    <source>
        <dbReference type="ARBA" id="ARBA00023004"/>
    </source>
</evidence>
<gene>
    <name evidence="7" type="ORF">LCOR_08363.1</name>
</gene>
<dbReference type="STRING" id="1263082.A0A068S6G9"/>
<dbReference type="VEuPathDB" id="FungiDB:LCOR_08363.1"/>
<comment type="caution">
    <text evidence="7">The sequence shown here is derived from an EMBL/GenBank/DDBJ whole genome shotgun (WGS) entry which is preliminary data.</text>
</comment>
<keyword evidence="6" id="KW-0503">Monooxygenase</keyword>
<dbReference type="Proteomes" id="UP000027586">
    <property type="component" value="Unassembled WGS sequence"/>
</dbReference>
<evidence type="ECO:0000256" key="1">
    <source>
        <dbReference type="ARBA" id="ARBA00001971"/>
    </source>
</evidence>
<dbReference type="AlphaFoldDB" id="A0A068S6G9"/>
<keyword evidence="4 5" id="KW-0408">Iron</keyword>
<evidence type="ECO:0000256" key="3">
    <source>
        <dbReference type="ARBA" id="ARBA00022723"/>
    </source>
</evidence>
<comment type="similarity">
    <text evidence="2 6">Belongs to the cytochrome P450 family.</text>
</comment>
<reference evidence="7" key="1">
    <citation type="submission" date="2013-08" db="EMBL/GenBank/DDBJ databases">
        <title>Gene expansion shapes genome architecture in the human pathogen Lichtheimia corymbifera: an evolutionary genomics analysis in the ancient terrestrial Mucorales (Mucoromycotina).</title>
        <authorList>
            <person name="Schwartze V.U."/>
            <person name="Winter S."/>
            <person name="Shelest E."/>
            <person name="Marcet-Houben M."/>
            <person name="Horn F."/>
            <person name="Wehner S."/>
            <person name="Hoffmann K."/>
            <person name="Riege K."/>
            <person name="Sammeth M."/>
            <person name="Nowrousian M."/>
            <person name="Valiante V."/>
            <person name="Linde J."/>
            <person name="Jacobsen I.D."/>
            <person name="Marz M."/>
            <person name="Brakhage A.A."/>
            <person name="Gabaldon T."/>
            <person name="Bocker S."/>
            <person name="Voigt K."/>
        </authorList>
    </citation>
    <scope>NUCLEOTIDE SEQUENCE [LARGE SCALE GENOMIC DNA]</scope>
    <source>
        <strain evidence="7">FSU 9682</strain>
    </source>
</reference>
<keyword evidence="5 6" id="KW-0349">Heme</keyword>
<dbReference type="Pfam" id="PF00067">
    <property type="entry name" value="p450"/>
    <property type="match status" value="1"/>
</dbReference>